<dbReference type="GO" id="GO:0048473">
    <property type="term" value="P:D-methionine transmembrane transport"/>
    <property type="evidence" value="ECO:0007669"/>
    <property type="project" value="TreeGrafter"/>
</dbReference>
<evidence type="ECO:0000256" key="8">
    <source>
        <dbReference type="RuleBase" id="RU363032"/>
    </source>
</evidence>
<evidence type="ECO:0000256" key="6">
    <source>
        <dbReference type="ARBA" id="ARBA00022989"/>
    </source>
</evidence>
<dbReference type="KEGG" id="dtm:BJL86_0477"/>
<proteinExistence type="inferred from homology"/>
<gene>
    <name evidence="10" type="ORF">BJL86_0477</name>
</gene>
<evidence type="ECO:0000256" key="2">
    <source>
        <dbReference type="ARBA" id="ARBA00007069"/>
    </source>
</evidence>
<dbReference type="RefSeq" id="WP_067477192.1">
    <property type="nucleotide sequence ID" value="NZ_CP015961.1"/>
</dbReference>
<dbReference type="InterPro" id="IPR000515">
    <property type="entry name" value="MetI-like"/>
</dbReference>
<feature type="transmembrane region" description="Helical" evidence="8">
    <location>
        <begin position="201"/>
        <end position="220"/>
    </location>
</feature>
<keyword evidence="3 8" id="KW-0813">Transport</keyword>
<feature type="transmembrane region" description="Helical" evidence="8">
    <location>
        <begin position="94"/>
        <end position="118"/>
    </location>
</feature>
<evidence type="ECO:0000256" key="3">
    <source>
        <dbReference type="ARBA" id="ARBA00022448"/>
    </source>
</evidence>
<evidence type="ECO:0000256" key="5">
    <source>
        <dbReference type="ARBA" id="ARBA00022692"/>
    </source>
</evidence>
<dbReference type="PROSITE" id="PS50928">
    <property type="entry name" value="ABC_TM1"/>
    <property type="match status" value="1"/>
</dbReference>
<name>A0A173LHC9_9ACTN</name>
<feature type="transmembrane region" description="Helical" evidence="8">
    <location>
        <begin position="30"/>
        <end position="52"/>
    </location>
</feature>
<feature type="transmembrane region" description="Helical" evidence="8">
    <location>
        <begin position="64"/>
        <end position="88"/>
    </location>
</feature>
<dbReference type="GO" id="GO:0005886">
    <property type="term" value="C:plasma membrane"/>
    <property type="evidence" value="ECO:0007669"/>
    <property type="project" value="UniProtKB-SubCell"/>
</dbReference>
<keyword evidence="7 8" id="KW-0472">Membrane</keyword>
<feature type="domain" description="ABC transmembrane type-1" evidence="9">
    <location>
        <begin position="26"/>
        <end position="220"/>
    </location>
</feature>
<dbReference type="FunFam" id="1.10.3720.10:FF:000002">
    <property type="entry name" value="D-methionine ABC transporter permease MetI"/>
    <property type="match status" value="1"/>
</dbReference>
<comment type="subcellular location">
    <subcellularLocation>
        <location evidence="1 8">Cell membrane</location>
        <topology evidence="1 8">Multi-pass membrane protein</topology>
    </subcellularLocation>
</comment>
<accession>A0A173LHC9</accession>
<dbReference type="InterPro" id="IPR051322">
    <property type="entry name" value="AA_ABC_Transporter_Permease"/>
</dbReference>
<dbReference type="EMBL" id="CP015961">
    <property type="protein sequence ID" value="ANI91283.1"/>
    <property type="molecule type" value="Genomic_DNA"/>
</dbReference>
<dbReference type="InterPro" id="IPR035906">
    <property type="entry name" value="MetI-like_sf"/>
</dbReference>
<keyword evidence="11" id="KW-1185">Reference proteome</keyword>
<dbReference type="PANTHER" id="PTHR30450">
    <property type="entry name" value="ABC TRANSPORTER PERMEASE"/>
    <property type="match status" value="1"/>
</dbReference>
<organism evidence="10 11">
    <name type="scientific">Dietzia timorensis</name>
    <dbReference type="NCBI Taxonomy" id="499555"/>
    <lineage>
        <taxon>Bacteria</taxon>
        <taxon>Bacillati</taxon>
        <taxon>Actinomycetota</taxon>
        <taxon>Actinomycetes</taxon>
        <taxon>Mycobacteriales</taxon>
        <taxon>Dietziaceae</taxon>
        <taxon>Dietzia</taxon>
    </lineage>
</organism>
<keyword evidence="4" id="KW-1003">Cell membrane</keyword>
<dbReference type="SUPFAM" id="SSF161098">
    <property type="entry name" value="MetI-like"/>
    <property type="match status" value="1"/>
</dbReference>
<comment type="similarity">
    <text evidence="2">Belongs to the binding-protein-dependent transport system permease family. CysTW subfamily.</text>
</comment>
<evidence type="ECO:0000313" key="10">
    <source>
        <dbReference type="EMBL" id="ANI91283.1"/>
    </source>
</evidence>
<keyword evidence="5 8" id="KW-0812">Transmembrane</keyword>
<sequence length="230" mass="24467">MTLSVLAADEKFFGNPVFQNQLLPATLETIYMTIATSLIVAIFGLPLGVFLHNLGPRGLYPNRGVYRVLSLLVDLGRSVPFIVLLIALIPFTRIIVGTALGWGAAVVPLSVGAIPFFARLVENSLREVSAGKVEAVKMMGASNGHITRHVLVREGMPGIVGGFTVTVVTLISYSAMAGVIGGGGLGTLAFNYGYQRYQADTMLACVVLLVIIVALVQYTGDKIAHAIDHR</sequence>
<keyword evidence="6 8" id="KW-1133">Transmembrane helix</keyword>
<dbReference type="Proteomes" id="UP000186104">
    <property type="component" value="Chromosome"/>
</dbReference>
<protein>
    <submittedName>
        <fullName evidence="10">Putative D-methionine transport system permease protein MetI</fullName>
    </submittedName>
</protein>
<evidence type="ECO:0000256" key="4">
    <source>
        <dbReference type="ARBA" id="ARBA00022475"/>
    </source>
</evidence>
<evidence type="ECO:0000256" key="7">
    <source>
        <dbReference type="ARBA" id="ARBA00023136"/>
    </source>
</evidence>
<reference evidence="10 11" key="1">
    <citation type="submission" date="2016-06" db="EMBL/GenBank/DDBJ databases">
        <title>Complete genome sequence of a saline-alkali tolerant type strain Dietzia timorensis ID05-A0528T.</title>
        <authorList>
            <person name="Wu X."/>
        </authorList>
    </citation>
    <scope>NUCLEOTIDE SEQUENCE [LARGE SCALE GENOMIC DNA]</scope>
    <source>
        <strain evidence="10 11">ID05-A0528</strain>
    </source>
</reference>
<feature type="transmembrane region" description="Helical" evidence="8">
    <location>
        <begin position="158"/>
        <end position="181"/>
    </location>
</feature>
<evidence type="ECO:0000256" key="1">
    <source>
        <dbReference type="ARBA" id="ARBA00004651"/>
    </source>
</evidence>
<dbReference type="CDD" id="cd06261">
    <property type="entry name" value="TM_PBP2"/>
    <property type="match status" value="1"/>
</dbReference>
<dbReference type="Gene3D" id="1.10.3720.10">
    <property type="entry name" value="MetI-like"/>
    <property type="match status" value="1"/>
</dbReference>
<evidence type="ECO:0000259" key="9">
    <source>
        <dbReference type="PROSITE" id="PS50928"/>
    </source>
</evidence>
<dbReference type="Pfam" id="PF00528">
    <property type="entry name" value="BPD_transp_1"/>
    <property type="match status" value="1"/>
</dbReference>
<evidence type="ECO:0000313" key="11">
    <source>
        <dbReference type="Proteomes" id="UP000186104"/>
    </source>
</evidence>
<dbReference type="OrthoDB" id="9793490at2"/>
<dbReference type="AlphaFoldDB" id="A0A173LHC9"/>
<dbReference type="STRING" id="499555.BJL86_0477"/>
<dbReference type="PANTHER" id="PTHR30450:SF1">
    <property type="entry name" value="D-METHIONINE TRANSPORT SYSTEM PERMEASE PROTEIN METI-RELATED"/>
    <property type="match status" value="1"/>
</dbReference>